<organism evidence="2 3">
    <name type="scientific">Mediterraneibacter hominis</name>
    <dbReference type="NCBI Taxonomy" id="2763054"/>
    <lineage>
        <taxon>Bacteria</taxon>
        <taxon>Bacillati</taxon>
        <taxon>Bacillota</taxon>
        <taxon>Clostridia</taxon>
        <taxon>Lachnospirales</taxon>
        <taxon>Lachnospiraceae</taxon>
        <taxon>Mediterraneibacter</taxon>
    </lineage>
</organism>
<proteinExistence type="predicted"/>
<name>A0A923RNN3_9FIRM</name>
<dbReference type="PROSITE" id="PS50930">
    <property type="entry name" value="HTH_LYTTR"/>
    <property type="match status" value="1"/>
</dbReference>
<keyword evidence="3" id="KW-1185">Reference proteome</keyword>
<evidence type="ECO:0000313" key="3">
    <source>
        <dbReference type="Proteomes" id="UP000652477"/>
    </source>
</evidence>
<dbReference type="SMART" id="SM00850">
    <property type="entry name" value="LytTR"/>
    <property type="match status" value="1"/>
</dbReference>
<protein>
    <submittedName>
        <fullName evidence="2">LytTR family transcriptional regulator DNA-binding domain-containing protein</fullName>
    </submittedName>
</protein>
<dbReference type="AlphaFoldDB" id="A0A923RNN3"/>
<dbReference type="EMBL" id="JACOPF010000001">
    <property type="protein sequence ID" value="MBC5687556.1"/>
    <property type="molecule type" value="Genomic_DNA"/>
</dbReference>
<keyword evidence="2" id="KW-0238">DNA-binding</keyword>
<dbReference type="GO" id="GO:0003677">
    <property type="term" value="F:DNA binding"/>
    <property type="evidence" value="ECO:0007669"/>
    <property type="project" value="UniProtKB-KW"/>
</dbReference>
<evidence type="ECO:0000259" key="1">
    <source>
        <dbReference type="PROSITE" id="PS50930"/>
    </source>
</evidence>
<accession>A0A923RNN3</accession>
<comment type="caution">
    <text evidence="2">The sequence shown here is derived from an EMBL/GenBank/DDBJ whole genome shotgun (WGS) entry which is preliminary data.</text>
</comment>
<dbReference type="InterPro" id="IPR046947">
    <property type="entry name" value="LytR-like"/>
</dbReference>
<dbReference type="PANTHER" id="PTHR37299">
    <property type="entry name" value="TRANSCRIPTIONAL REGULATOR-RELATED"/>
    <property type="match status" value="1"/>
</dbReference>
<gene>
    <name evidence="2" type="ORF">H8S37_01225</name>
</gene>
<dbReference type="Pfam" id="PF04397">
    <property type="entry name" value="LytTR"/>
    <property type="match status" value="1"/>
</dbReference>
<dbReference type="Proteomes" id="UP000652477">
    <property type="component" value="Unassembled WGS sequence"/>
</dbReference>
<sequence>MYILDEDGMWMKVEIEDIYYIQTIKSTHYCEVITKNGEGKLRADIKPLQKKLSEKFFKTRASTLANLDLICKIDTKKRLLYFNEKIYCTYTERVAKELKQRLELRSYRS</sequence>
<dbReference type="Gene3D" id="2.40.50.1020">
    <property type="entry name" value="LytTr DNA-binding domain"/>
    <property type="match status" value="1"/>
</dbReference>
<reference evidence="2" key="1">
    <citation type="submission" date="2020-08" db="EMBL/GenBank/DDBJ databases">
        <title>Genome public.</title>
        <authorList>
            <person name="Liu C."/>
            <person name="Sun Q."/>
        </authorList>
    </citation>
    <scope>NUCLEOTIDE SEQUENCE</scope>
    <source>
        <strain evidence="2">NSJ-55</strain>
    </source>
</reference>
<dbReference type="InterPro" id="IPR007492">
    <property type="entry name" value="LytTR_DNA-bd_dom"/>
</dbReference>
<feature type="domain" description="HTH LytTR-type" evidence="1">
    <location>
        <begin position="1"/>
        <end position="104"/>
    </location>
</feature>
<evidence type="ECO:0000313" key="2">
    <source>
        <dbReference type="EMBL" id="MBC5687556.1"/>
    </source>
</evidence>
<dbReference type="PANTHER" id="PTHR37299:SF1">
    <property type="entry name" value="STAGE 0 SPORULATION PROTEIN A HOMOLOG"/>
    <property type="match status" value="1"/>
</dbReference>
<dbReference type="GO" id="GO:0000156">
    <property type="term" value="F:phosphorelay response regulator activity"/>
    <property type="evidence" value="ECO:0007669"/>
    <property type="project" value="InterPro"/>
</dbReference>